<dbReference type="AlphaFoldDB" id="A0A1M5Z8N9"/>
<dbReference type="EMBL" id="FQXV01000015">
    <property type="protein sequence ID" value="SHI20605.1"/>
    <property type="molecule type" value="Genomic_DNA"/>
</dbReference>
<evidence type="ECO:0000256" key="2">
    <source>
        <dbReference type="SAM" id="SignalP"/>
    </source>
</evidence>
<feature type="chain" id="PRO_5009915414" evidence="2">
    <location>
        <begin position="25"/>
        <end position="522"/>
    </location>
</feature>
<dbReference type="OrthoDB" id="210273at2"/>
<sequence length="522" mass="57642">MKQCIRQRIAALVLLPALTLAACAQLPASDGRNTQSPPSPAVTDWHSGVKTDYSGLTPYKPPEEKYTRLSDGPLPGLQPSGNYGQLLPYLGETMYRDGGAYRAINMYGLVTENAEIVTDPVYTNVYTGQYFDIGKYAGAFAPAYDLEKVADDIDRENPWNSERHAACALDGSWVTPFDYIRIYFTDKVFMGMRDAETNDFDILDYSGKLLYNTKSLGCYKYLSSKTSYMFSDGYGEGLIGLPLSDGRTVYIDALTGKETYTDYADGGAFIGGRARVTQDGLIGFIDRSFQLVIKPQYTYAAAFVNGRNIVQLQDDSYAVIDDAGKILFQNKNMITQYDAKTYGVYDSSSNSRYYGDDFKELAADGHTLTPLYDGWFYYTTDIGAVLLNGSEKHLLGGVKNINFVSGGLVGCYDSGKDVWSEGIMTLEGKEVVPLTQNVSPTIVTSKKTGDVYIILTSYAPDGSNQTYAVMTKDGQTIFFGKGAAYCSEQCDLLEVRDEQSFGYMDLNGNCLFKISLLRYLPD</sequence>
<gene>
    <name evidence="3" type="ORF">SAMN02745823_03383</name>
</gene>
<dbReference type="RefSeq" id="WP_073081678.1">
    <property type="nucleotide sequence ID" value="NZ_FQXV01000015.1"/>
</dbReference>
<dbReference type="PANTHER" id="PTHR37841">
    <property type="entry name" value="GLR2918 PROTEIN"/>
    <property type="match status" value="1"/>
</dbReference>
<dbReference type="Pfam" id="PF14903">
    <property type="entry name" value="WG_beta_rep"/>
    <property type="match status" value="1"/>
</dbReference>
<feature type="region of interest" description="Disordered" evidence="1">
    <location>
        <begin position="28"/>
        <end position="79"/>
    </location>
</feature>
<keyword evidence="2" id="KW-0732">Signal</keyword>
<dbReference type="STRING" id="1123282.SAMN02745823_03383"/>
<dbReference type="PROSITE" id="PS51257">
    <property type="entry name" value="PROKAR_LIPOPROTEIN"/>
    <property type="match status" value="1"/>
</dbReference>
<accession>A0A1M5Z8N9</accession>
<organism evidence="3 4">
    <name type="scientific">Sporobacter termitidis DSM 10068</name>
    <dbReference type="NCBI Taxonomy" id="1123282"/>
    <lineage>
        <taxon>Bacteria</taxon>
        <taxon>Bacillati</taxon>
        <taxon>Bacillota</taxon>
        <taxon>Clostridia</taxon>
        <taxon>Eubacteriales</taxon>
        <taxon>Oscillospiraceae</taxon>
        <taxon>Sporobacter</taxon>
    </lineage>
</organism>
<feature type="signal peptide" evidence="2">
    <location>
        <begin position="1"/>
        <end position="24"/>
    </location>
</feature>
<protein>
    <submittedName>
        <fullName evidence="3">WG containing repeat-containing protein</fullName>
    </submittedName>
</protein>
<evidence type="ECO:0000313" key="3">
    <source>
        <dbReference type="EMBL" id="SHI20605.1"/>
    </source>
</evidence>
<evidence type="ECO:0000313" key="4">
    <source>
        <dbReference type="Proteomes" id="UP000183995"/>
    </source>
</evidence>
<dbReference type="Proteomes" id="UP000183995">
    <property type="component" value="Unassembled WGS sequence"/>
</dbReference>
<proteinExistence type="predicted"/>
<name>A0A1M5Z8N9_9FIRM</name>
<dbReference type="InterPro" id="IPR032774">
    <property type="entry name" value="WG_beta_rep"/>
</dbReference>
<keyword evidence="4" id="KW-1185">Reference proteome</keyword>
<dbReference type="PANTHER" id="PTHR37841:SF1">
    <property type="entry name" value="DUF3298 DOMAIN-CONTAINING PROTEIN"/>
    <property type="match status" value="1"/>
</dbReference>
<reference evidence="3 4" key="1">
    <citation type="submission" date="2016-11" db="EMBL/GenBank/DDBJ databases">
        <authorList>
            <person name="Jaros S."/>
            <person name="Januszkiewicz K."/>
            <person name="Wedrychowicz H."/>
        </authorList>
    </citation>
    <scope>NUCLEOTIDE SEQUENCE [LARGE SCALE GENOMIC DNA]</scope>
    <source>
        <strain evidence="3 4">DSM 10068</strain>
    </source>
</reference>
<evidence type="ECO:0000256" key="1">
    <source>
        <dbReference type="SAM" id="MobiDB-lite"/>
    </source>
</evidence>